<organism evidence="1 2">
    <name type="scientific">Cloacibacterium normanense</name>
    <dbReference type="NCBI Taxonomy" id="237258"/>
    <lineage>
        <taxon>Bacteria</taxon>
        <taxon>Pseudomonadati</taxon>
        <taxon>Bacteroidota</taxon>
        <taxon>Flavobacteriia</taxon>
        <taxon>Flavobacteriales</taxon>
        <taxon>Weeksellaceae</taxon>
    </lineage>
</organism>
<keyword evidence="2" id="KW-1185">Reference proteome</keyword>
<dbReference type="EMBL" id="MKGI01000009">
    <property type="protein sequence ID" value="OEL12269.1"/>
    <property type="molecule type" value="Genomic_DNA"/>
</dbReference>
<dbReference type="RefSeq" id="WP_069796845.1">
    <property type="nucleotide sequence ID" value="NZ_CP034157.1"/>
</dbReference>
<dbReference type="Proteomes" id="UP000095601">
    <property type="component" value="Unassembled WGS sequence"/>
</dbReference>
<dbReference type="AlphaFoldDB" id="A0A1E5UHC9"/>
<dbReference type="OrthoDB" id="7067095at2"/>
<protein>
    <submittedName>
        <fullName evidence="1">Uncharacterized protein</fullName>
    </submittedName>
</protein>
<evidence type="ECO:0000313" key="2">
    <source>
        <dbReference type="Proteomes" id="UP000095601"/>
    </source>
</evidence>
<sequence>MKSIFKAIYNNQEIRVENSWFGGEKLFVNNELQDETVNYYTPARLTGHIIENGNKLPIKANLYSSGIGVKCSLFIDDKKIKTHKVK</sequence>
<dbReference type="KEGG" id="cnr:EB819_03665"/>
<proteinExistence type="predicted"/>
<name>A0A1E5UHC9_9FLAO</name>
<reference evidence="1 2" key="1">
    <citation type="submission" date="2016-09" db="EMBL/GenBank/DDBJ databases">
        <authorList>
            <person name="Capua I."/>
            <person name="De Benedictis P."/>
            <person name="Joannis T."/>
            <person name="Lombin L.H."/>
            <person name="Cattoli G."/>
        </authorList>
    </citation>
    <scope>NUCLEOTIDE SEQUENCE [LARGE SCALE GENOMIC DNA]</scope>
    <source>
        <strain evidence="1 2">NRS-1</strain>
    </source>
</reference>
<gene>
    <name evidence="1" type="ORF">BHF72_1242</name>
</gene>
<dbReference type="STRING" id="237258.SAMN04489756_11166"/>
<evidence type="ECO:0000313" key="1">
    <source>
        <dbReference type="EMBL" id="OEL12269.1"/>
    </source>
</evidence>
<accession>A0A1E5UHC9</accession>
<comment type="caution">
    <text evidence="1">The sequence shown here is derived from an EMBL/GenBank/DDBJ whole genome shotgun (WGS) entry which is preliminary data.</text>
</comment>